<keyword evidence="1" id="KW-0732">Signal</keyword>
<feature type="chain" id="PRO_5031548579" evidence="1">
    <location>
        <begin position="26"/>
        <end position="148"/>
    </location>
</feature>
<feature type="signal peptide" evidence="1">
    <location>
        <begin position="1"/>
        <end position="25"/>
    </location>
</feature>
<gene>
    <name evidence="2" type="ORF">HD596_004354</name>
</gene>
<dbReference type="EMBL" id="JACHMB010000001">
    <property type="protein sequence ID" value="MBB5777598.1"/>
    <property type="molecule type" value="Genomic_DNA"/>
</dbReference>
<organism evidence="2 3">
    <name type="scientific">Nonomuraea jabiensis</name>
    <dbReference type="NCBI Taxonomy" id="882448"/>
    <lineage>
        <taxon>Bacteria</taxon>
        <taxon>Bacillati</taxon>
        <taxon>Actinomycetota</taxon>
        <taxon>Actinomycetes</taxon>
        <taxon>Streptosporangiales</taxon>
        <taxon>Streptosporangiaceae</taxon>
        <taxon>Nonomuraea</taxon>
    </lineage>
</organism>
<protein>
    <submittedName>
        <fullName evidence="2">Uncharacterized protein</fullName>
    </submittedName>
</protein>
<dbReference type="AlphaFoldDB" id="A0A7W9LBK1"/>
<evidence type="ECO:0000313" key="3">
    <source>
        <dbReference type="Proteomes" id="UP000579153"/>
    </source>
</evidence>
<evidence type="ECO:0000256" key="1">
    <source>
        <dbReference type="SAM" id="SignalP"/>
    </source>
</evidence>
<dbReference type="RefSeq" id="WP_185071141.1">
    <property type="nucleotide sequence ID" value="NZ_JACHMB010000001.1"/>
</dbReference>
<keyword evidence="3" id="KW-1185">Reference proteome</keyword>
<proteinExistence type="predicted"/>
<evidence type="ECO:0000313" key="2">
    <source>
        <dbReference type="EMBL" id="MBB5777598.1"/>
    </source>
</evidence>
<sequence>MRLRARLASGAVLAAGLLTAQPALAAQAAVPFHADSGDRCLRGVTEGTLEWADEPVVRVDGFLADDAPISSCAPDKMYSQATFSAYKGTTLVDSEAVKADDSQFAIALALSDPAGAAAIDRVVVQVCRFSITPVGISYCGKAAEYKAP</sequence>
<name>A0A7W9LBK1_9ACTN</name>
<accession>A0A7W9LBK1</accession>
<comment type="caution">
    <text evidence="2">The sequence shown here is derived from an EMBL/GenBank/DDBJ whole genome shotgun (WGS) entry which is preliminary data.</text>
</comment>
<dbReference type="Proteomes" id="UP000579153">
    <property type="component" value="Unassembled WGS sequence"/>
</dbReference>
<reference evidence="2 3" key="1">
    <citation type="submission" date="2020-08" db="EMBL/GenBank/DDBJ databases">
        <title>Sequencing the genomes of 1000 actinobacteria strains.</title>
        <authorList>
            <person name="Klenk H.-P."/>
        </authorList>
    </citation>
    <scope>NUCLEOTIDE SEQUENCE [LARGE SCALE GENOMIC DNA]</scope>
    <source>
        <strain evidence="2 3">DSM 45507</strain>
    </source>
</reference>